<proteinExistence type="predicted"/>
<feature type="compositionally biased region" description="Basic and acidic residues" evidence="1">
    <location>
        <begin position="10"/>
        <end position="22"/>
    </location>
</feature>
<dbReference type="Proteomes" id="UP001596203">
    <property type="component" value="Unassembled WGS sequence"/>
</dbReference>
<dbReference type="SUPFAM" id="SSF49899">
    <property type="entry name" value="Concanavalin A-like lectins/glucanases"/>
    <property type="match status" value="1"/>
</dbReference>
<sequence>MDAGDAQLPGRRDLRPPLDLHHGPGKQGAIILGGDGDCCESDGDVNLSAGTFYEGAMVAGHPSDATENAVRANVVSAGYR</sequence>
<gene>
    <name evidence="3" type="ORF">ACFP2T_38620</name>
</gene>
<dbReference type="InterPro" id="IPR013320">
    <property type="entry name" value="ConA-like_dom_sf"/>
</dbReference>
<evidence type="ECO:0000313" key="4">
    <source>
        <dbReference type="Proteomes" id="UP001596203"/>
    </source>
</evidence>
<evidence type="ECO:0000259" key="2">
    <source>
        <dbReference type="Pfam" id="PF09206"/>
    </source>
</evidence>
<evidence type="ECO:0000256" key="1">
    <source>
        <dbReference type="SAM" id="MobiDB-lite"/>
    </source>
</evidence>
<dbReference type="Gene3D" id="2.60.120.200">
    <property type="match status" value="1"/>
</dbReference>
<reference evidence="4" key="1">
    <citation type="journal article" date="2019" name="Int. J. Syst. Evol. Microbiol.">
        <title>The Global Catalogue of Microorganisms (GCM) 10K type strain sequencing project: providing services to taxonomists for standard genome sequencing and annotation.</title>
        <authorList>
            <consortium name="The Broad Institute Genomics Platform"/>
            <consortium name="The Broad Institute Genome Sequencing Center for Infectious Disease"/>
            <person name="Wu L."/>
            <person name="Ma J."/>
        </authorList>
    </citation>
    <scope>NUCLEOTIDE SEQUENCE [LARGE SCALE GENOMIC DNA]</scope>
    <source>
        <strain evidence="4">ZS-35-S2</strain>
    </source>
</reference>
<evidence type="ECO:0000313" key="3">
    <source>
        <dbReference type="EMBL" id="MFC6022065.1"/>
    </source>
</evidence>
<dbReference type="Pfam" id="PF09206">
    <property type="entry name" value="ArabFuran-catal"/>
    <property type="match status" value="1"/>
</dbReference>
<accession>A0ABW1KKB7</accession>
<dbReference type="RefSeq" id="WP_377431134.1">
    <property type="nucleotide sequence ID" value="NZ_JBHSPR010000054.1"/>
</dbReference>
<name>A0ABW1KKB7_9ACTN</name>
<feature type="domain" description="Alpha-L-arabinofuranosidase B catalytic" evidence="2">
    <location>
        <begin position="25"/>
        <end position="79"/>
    </location>
</feature>
<dbReference type="EMBL" id="JBHSPR010000054">
    <property type="protein sequence ID" value="MFC6022065.1"/>
    <property type="molecule type" value="Genomic_DNA"/>
</dbReference>
<feature type="region of interest" description="Disordered" evidence="1">
    <location>
        <begin position="1"/>
        <end position="25"/>
    </location>
</feature>
<protein>
    <submittedName>
        <fullName evidence="3">Arabinofuranosidase catalytic domain-containing protein</fullName>
    </submittedName>
</protein>
<keyword evidence="4" id="KW-1185">Reference proteome</keyword>
<dbReference type="InterPro" id="IPR015289">
    <property type="entry name" value="A-L-arabinofuranosidase_B_cat"/>
</dbReference>
<organism evidence="3 4">
    <name type="scientific">Plantactinospora solaniradicis</name>
    <dbReference type="NCBI Taxonomy" id="1723736"/>
    <lineage>
        <taxon>Bacteria</taxon>
        <taxon>Bacillati</taxon>
        <taxon>Actinomycetota</taxon>
        <taxon>Actinomycetes</taxon>
        <taxon>Micromonosporales</taxon>
        <taxon>Micromonosporaceae</taxon>
        <taxon>Plantactinospora</taxon>
    </lineage>
</organism>
<comment type="caution">
    <text evidence="3">The sequence shown here is derived from an EMBL/GenBank/DDBJ whole genome shotgun (WGS) entry which is preliminary data.</text>
</comment>